<feature type="compositionally biased region" description="Basic and acidic residues" evidence="2">
    <location>
        <begin position="403"/>
        <end position="414"/>
    </location>
</feature>
<dbReference type="InterPro" id="IPR004875">
    <property type="entry name" value="DDE_SF_endonuclease_dom"/>
</dbReference>
<feature type="domain" description="HTH CENPB-type" evidence="4">
    <location>
        <begin position="74"/>
        <end position="141"/>
    </location>
</feature>
<accession>A0A7F5R8A2</accession>
<dbReference type="KEGG" id="apln:112904986"/>
<dbReference type="Pfam" id="PF03184">
    <property type="entry name" value="DDE_1"/>
    <property type="match status" value="1"/>
</dbReference>
<dbReference type="GeneID" id="112904986"/>
<name>A0A7F5R8A2_AGRPL</name>
<dbReference type="OrthoDB" id="8187571at2759"/>
<evidence type="ECO:0000259" key="3">
    <source>
        <dbReference type="Pfam" id="PF03184"/>
    </source>
</evidence>
<evidence type="ECO:0000256" key="2">
    <source>
        <dbReference type="SAM" id="MobiDB-lite"/>
    </source>
</evidence>
<dbReference type="PANTHER" id="PTHR19303">
    <property type="entry name" value="TRANSPOSON"/>
    <property type="match status" value="1"/>
</dbReference>
<feature type="domain" description="DDE-1" evidence="3">
    <location>
        <begin position="257"/>
        <end position="352"/>
    </location>
</feature>
<dbReference type="InterPro" id="IPR050863">
    <property type="entry name" value="CenT-Element_Derived"/>
</dbReference>
<dbReference type="InterPro" id="IPR006600">
    <property type="entry name" value="HTH_CenpB_DNA-bd_dom"/>
</dbReference>
<feature type="region of interest" description="Disordered" evidence="2">
    <location>
        <begin position="392"/>
        <end position="426"/>
    </location>
</feature>
<dbReference type="GO" id="GO:0005634">
    <property type="term" value="C:nucleus"/>
    <property type="evidence" value="ECO:0007669"/>
    <property type="project" value="TreeGrafter"/>
</dbReference>
<dbReference type="RefSeq" id="XP_025832191.1">
    <property type="nucleotide sequence ID" value="XM_025976406.1"/>
</dbReference>
<dbReference type="Pfam" id="PF03221">
    <property type="entry name" value="HTH_Tnp_Tc5"/>
    <property type="match status" value="1"/>
</dbReference>
<evidence type="ECO:0000256" key="1">
    <source>
        <dbReference type="ARBA" id="ARBA00023125"/>
    </source>
</evidence>
<dbReference type="Proteomes" id="UP000192223">
    <property type="component" value="Unplaced"/>
</dbReference>
<evidence type="ECO:0000313" key="7">
    <source>
        <dbReference type="RefSeq" id="XP_025832191.1"/>
    </source>
</evidence>
<evidence type="ECO:0000313" key="6">
    <source>
        <dbReference type="RefSeq" id="XP_025832190.1"/>
    </source>
</evidence>
<dbReference type="RefSeq" id="XP_025832190.1">
    <property type="nucleotide sequence ID" value="XM_025976405.1"/>
</dbReference>
<organism evidence="5 7">
    <name type="scientific">Agrilus planipennis</name>
    <name type="common">Emerald ash borer</name>
    <name type="synonym">Agrilus marcopoli</name>
    <dbReference type="NCBI Taxonomy" id="224129"/>
    <lineage>
        <taxon>Eukaryota</taxon>
        <taxon>Metazoa</taxon>
        <taxon>Ecdysozoa</taxon>
        <taxon>Arthropoda</taxon>
        <taxon>Hexapoda</taxon>
        <taxon>Insecta</taxon>
        <taxon>Pterygota</taxon>
        <taxon>Neoptera</taxon>
        <taxon>Endopterygota</taxon>
        <taxon>Coleoptera</taxon>
        <taxon>Polyphaga</taxon>
        <taxon>Elateriformia</taxon>
        <taxon>Buprestoidea</taxon>
        <taxon>Buprestidae</taxon>
        <taxon>Agrilinae</taxon>
        <taxon>Agrilus</taxon>
    </lineage>
</organism>
<dbReference type="CDD" id="cd15517">
    <property type="entry name" value="PHD_TCF19_like"/>
    <property type="match status" value="1"/>
</dbReference>
<protein>
    <submittedName>
        <fullName evidence="6">Uncharacterized protein LOC112904986 isoform X1</fullName>
    </submittedName>
    <submittedName>
        <fullName evidence="7">Uncharacterized protein LOC112904986 isoform X2</fullName>
    </submittedName>
</protein>
<gene>
    <name evidence="6 7" type="primary">LOC112904986</name>
</gene>
<dbReference type="AlphaFoldDB" id="A0A7F5R8A2"/>
<keyword evidence="5" id="KW-1185">Reference proteome</keyword>
<dbReference type="Gene3D" id="3.30.420.10">
    <property type="entry name" value="Ribonuclease H-like superfamily/Ribonuclease H"/>
    <property type="match status" value="1"/>
</dbReference>
<keyword evidence="1" id="KW-0238">DNA-binding</keyword>
<sequence>MEKPGSEKRKRPEKEAIEEAVSEVLQKGQSINKTALALNISRAYLAKIVKKVKASGELSYKHCPNIGNKRIFTRDQENMLADYLKTASKMCYGLTRQQTKKLAFDYAMADDICPDKWKEIETASDDWLKGFMSRHKDLAVRKPESTSLSRATSFNKTNVNNFFEKLTTVLRKHNFLPHMIFNADETGCSTVTNPPKVIAERGSKQIGQVTSGERGTLVTTLFFINAAGGFLPPIFVFPRVNYKDIMLNNGPPGALGLAQPSGWMTEDCFVKALEHFVTYIRPSKENPALILMDNHSSHVNLRVVEFARQNSIVIVTFPPHCSHKLQPLDVTVYGPFKTRYRIAMNEWMLSNPGKTVTIYQVGQNITQGFLKTGIYPLNSNIFNEEEFLTSYVTDRPDPSQSKDGGELKSDKENIETNLRSTPPPSTKIFEACEENEVVAGQNIRSSSDLISAPMVAIPSTSRQQIISPEMVRPFSKAGPRQNTTRNNRKMSSAIVTDTPEKEKLEGKESNAKKTKLNIKKMTTKQSIKTLNRKSKINQENLVLQYDSDSSDSIVLAEVKKKVIQNKANCKTNKISEDCVICSKPYKNSDQDWFQCKICSGWAHESCGIKGQFNFFCNKCF</sequence>
<evidence type="ECO:0000313" key="5">
    <source>
        <dbReference type="Proteomes" id="UP000192223"/>
    </source>
</evidence>
<dbReference type="GO" id="GO:0003677">
    <property type="term" value="F:DNA binding"/>
    <property type="evidence" value="ECO:0007669"/>
    <property type="project" value="UniProtKB-KW"/>
</dbReference>
<evidence type="ECO:0000259" key="4">
    <source>
        <dbReference type="Pfam" id="PF03221"/>
    </source>
</evidence>
<dbReference type="InterPro" id="IPR036397">
    <property type="entry name" value="RNaseH_sf"/>
</dbReference>
<dbReference type="PANTHER" id="PTHR19303:SF71">
    <property type="entry name" value="ZINC FINGER PHD-TYPE DOMAIN-CONTAINING PROTEIN"/>
    <property type="match status" value="1"/>
</dbReference>
<reference evidence="6 7" key="1">
    <citation type="submission" date="2025-04" db="UniProtKB">
        <authorList>
            <consortium name="RefSeq"/>
        </authorList>
    </citation>
    <scope>IDENTIFICATION</scope>
    <source>
        <tissue evidence="6 7">Entire body</tissue>
    </source>
</reference>
<proteinExistence type="predicted"/>